<dbReference type="InterPro" id="IPR027417">
    <property type="entry name" value="P-loop_NTPase"/>
</dbReference>
<dbReference type="NCBIfam" id="TIGR00092">
    <property type="entry name" value="redox-regulated ATPase YchF"/>
    <property type="match status" value="1"/>
</dbReference>
<dbReference type="Gene3D" id="3.10.20.30">
    <property type="match status" value="1"/>
</dbReference>
<dbReference type="Proteomes" id="UP001329915">
    <property type="component" value="Chromosome"/>
</dbReference>
<evidence type="ECO:0000313" key="8">
    <source>
        <dbReference type="EMBL" id="WRO20650.1"/>
    </source>
</evidence>
<dbReference type="CDD" id="cd01900">
    <property type="entry name" value="YchF"/>
    <property type="match status" value="1"/>
</dbReference>
<dbReference type="EMBL" id="CP121694">
    <property type="protein sequence ID" value="WRO20650.1"/>
    <property type="molecule type" value="Genomic_DNA"/>
</dbReference>
<dbReference type="GO" id="GO:0005524">
    <property type="term" value="F:ATP binding"/>
    <property type="evidence" value="ECO:0007669"/>
    <property type="project" value="UniProtKB-UniRule"/>
</dbReference>
<accession>A0AAU0UIA1</accession>
<proteinExistence type="inferred from homology"/>
<dbReference type="SUPFAM" id="SSF52540">
    <property type="entry name" value="P-loop containing nucleoside triphosphate hydrolases"/>
    <property type="match status" value="1"/>
</dbReference>
<evidence type="ECO:0000313" key="9">
    <source>
        <dbReference type="Proteomes" id="UP001329915"/>
    </source>
</evidence>
<evidence type="ECO:0000256" key="4">
    <source>
        <dbReference type="ARBA" id="ARBA00022840"/>
    </source>
</evidence>
<dbReference type="InterPro" id="IPR041706">
    <property type="entry name" value="YchF_N"/>
</dbReference>
<comment type="function">
    <text evidence="6">ATPase that binds to both the 70S ribosome and the 50S ribosomal subunit in a nucleotide-independent manner.</text>
</comment>
<feature type="domain" description="OBG-type G" evidence="7">
    <location>
        <begin position="3"/>
        <end position="257"/>
    </location>
</feature>
<dbReference type="RefSeq" id="WP_366923537.1">
    <property type="nucleotide sequence ID" value="NZ_CP121694.1"/>
</dbReference>
<organism evidence="8 9">
    <name type="scientific">Metallumcola ferriviriculae</name>
    <dbReference type="NCBI Taxonomy" id="3039180"/>
    <lineage>
        <taxon>Bacteria</taxon>
        <taxon>Bacillati</taxon>
        <taxon>Bacillota</taxon>
        <taxon>Clostridia</taxon>
        <taxon>Neomoorellales</taxon>
        <taxon>Desulfitibacteraceae</taxon>
        <taxon>Metallumcola</taxon>
    </lineage>
</organism>
<keyword evidence="9" id="KW-1185">Reference proteome</keyword>
<dbReference type="SUPFAM" id="SSF81271">
    <property type="entry name" value="TGS-like"/>
    <property type="match status" value="1"/>
</dbReference>
<name>A0AAU0UIA1_9FIRM</name>
<dbReference type="PANTHER" id="PTHR23305:SF18">
    <property type="entry name" value="OBG-TYPE G DOMAIN-CONTAINING PROTEIN"/>
    <property type="match status" value="1"/>
</dbReference>
<dbReference type="InterPro" id="IPR031167">
    <property type="entry name" value="G_OBG"/>
</dbReference>
<evidence type="ECO:0000256" key="2">
    <source>
        <dbReference type="ARBA" id="ARBA00022723"/>
    </source>
</evidence>
<dbReference type="InterPro" id="IPR006073">
    <property type="entry name" value="GTP-bd"/>
</dbReference>
<dbReference type="Pfam" id="PF06071">
    <property type="entry name" value="YchF-GTPase_C"/>
    <property type="match status" value="1"/>
</dbReference>
<keyword evidence="5" id="KW-0460">Magnesium</keyword>
<dbReference type="GO" id="GO:0046872">
    <property type="term" value="F:metal ion binding"/>
    <property type="evidence" value="ECO:0007669"/>
    <property type="project" value="UniProtKB-KW"/>
</dbReference>
<dbReference type="GO" id="GO:0043023">
    <property type="term" value="F:ribosomal large subunit binding"/>
    <property type="evidence" value="ECO:0007669"/>
    <property type="project" value="UniProtKB-UniRule"/>
</dbReference>
<comment type="cofactor">
    <cofactor evidence="1">
        <name>Mg(2+)</name>
        <dbReference type="ChEBI" id="CHEBI:18420"/>
    </cofactor>
</comment>
<dbReference type="InterPro" id="IPR023192">
    <property type="entry name" value="TGS-like_dom_sf"/>
</dbReference>
<dbReference type="GO" id="GO:0005525">
    <property type="term" value="F:GTP binding"/>
    <property type="evidence" value="ECO:0007669"/>
    <property type="project" value="InterPro"/>
</dbReference>
<dbReference type="PRINTS" id="PR00326">
    <property type="entry name" value="GTP1OBG"/>
</dbReference>
<dbReference type="PANTHER" id="PTHR23305">
    <property type="entry name" value="OBG GTPASE FAMILY"/>
    <property type="match status" value="1"/>
</dbReference>
<dbReference type="Gene3D" id="1.10.150.300">
    <property type="entry name" value="TGS-like domain"/>
    <property type="match status" value="1"/>
</dbReference>
<dbReference type="HAMAP" id="MF_00944">
    <property type="entry name" value="YchF_OLA1_ATPase"/>
    <property type="match status" value="1"/>
</dbReference>
<dbReference type="InterPro" id="IPR012675">
    <property type="entry name" value="Beta-grasp_dom_sf"/>
</dbReference>
<reference evidence="8 9" key="1">
    <citation type="submission" date="2023-04" db="EMBL/GenBank/DDBJ databases">
        <authorList>
            <person name="Hsu D."/>
        </authorList>
    </citation>
    <scope>NUCLEOTIDE SEQUENCE [LARGE SCALE GENOMIC DNA]</scope>
    <source>
        <strain evidence="8 9">MK1</strain>
    </source>
</reference>
<evidence type="ECO:0000259" key="7">
    <source>
        <dbReference type="PROSITE" id="PS51710"/>
    </source>
</evidence>
<dbReference type="PIRSF" id="PIRSF006641">
    <property type="entry name" value="CHP00092"/>
    <property type="match status" value="1"/>
</dbReference>
<sequence>MSLSVGIIGLPNVGKSTLFNALTKQQAETANYPFCTIDPNIGIVAVPDERLEQLADMLGRERKIPSTVKFVDIAGLVKGASSGEGLGNQFLAHIREVDMLVHVVRCFQESDVTHVTGNVNPLEDISIIETELALADIETVVRRKEKVEKLIKAKEKGAQKEKELLNKVEEILNAGGLVREEMDGEQMALLAELNLLTAKPIIYAANISEEQLLSDTNDVLADLETYAGKKGVAAAPISAQLEAEVAELDDIERQEFLKDFGLDSSGLHRLIKSVYRLLGLNTFFTYNETEVRAWEISVGTPVPQAAGKIHKDMETGFIRADVINWQLLLDCGDFVAARQKGLLKSEGKEYELADGDVVYIHFRS</sequence>
<dbReference type="InterPro" id="IPR012676">
    <property type="entry name" value="TGS-like"/>
</dbReference>
<dbReference type="KEGG" id="dbc:MFMK1_000434"/>
<dbReference type="GO" id="GO:0005737">
    <property type="term" value="C:cytoplasm"/>
    <property type="evidence" value="ECO:0007669"/>
    <property type="project" value="TreeGrafter"/>
</dbReference>
<dbReference type="InterPro" id="IPR004396">
    <property type="entry name" value="ATPase_YchF/OLA1"/>
</dbReference>
<evidence type="ECO:0000256" key="6">
    <source>
        <dbReference type="HAMAP-Rule" id="MF_00944"/>
    </source>
</evidence>
<dbReference type="GO" id="GO:0016887">
    <property type="term" value="F:ATP hydrolysis activity"/>
    <property type="evidence" value="ECO:0007669"/>
    <property type="project" value="UniProtKB-UniRule"/>
</dbReference>
<gene>
    <name evidence="6 8" type="primary">ychF</name>
    <name evidence="8" type="ORF">MFMK1_000434</name>
</gene>
<dbReference type="InterPro" id="IPR013029">
    <property type="entry name" value="YchF_C"/>
</dbReference>
<keyword evidence="3 6" id="KW-0547">Nucleotide-binding</keyword>
<dbReference type="FunFam" id="3.10.20.30:FF:000029">
    <property type="entry name" value="Obg-like ATPase 1"/>
    <property type="match status" value="1"/>
</dbReference>
<keyword evidence="2" id="KW-0479">Metal-binding</keyword>
<evidence type="ECO:0000256" key="3">
    <source>
        <dbReference type="ARBA" id="ARBA00022741"/>
    </source>
</evidence>
<dbReference type="AlphaFoldDB" id="A0AAU0UIA1"/>
<evidence type="ECO:0000256" key="5">
    <source>
        <dbReference type="ARBA" id="ARBA00022842"/>
    </source>
</evidence>
<comment type="similarity">
    <text evidence="6">Belongs to the TRAFAC class OBG-HflX-like GTPase superfamily. OBG GTPase family. YchF/OLA1 subfamily.</text>
</comment>
<dbReference type="Pfam" id="PF01926">
    <property type="entry name" value="MMR_HSR1"/>
    <property type="match status" value="1"/>
</dbReference>
<dbReference type="FunFam" id="1.10.150.300:FF:000001">
    <property type="entry name" value="Ribosome-binding ATPase YchF"/>
    <property type="match status" value="1"/>
</dbReference>
<evidence type="ECO:0000256" key="1">
    <source>
        <dbReference type="ARBA" id="ARBA00001946"/>
    </source>
</evidence>
<dbReference type="PROSITE" id="PS51710">
    <property type="entry name" value="G_OBG"/>
    <property type="match status" value="1"/>
</dbReference>
<protein>
    <recommendedName>
        <fullName evidence="6">Ribosome-binding ATPase YchF</fullName>
    </recommendedName>
</protein>
<keyword evidence="4 6" id="KW-0067">ATP-binding</keyword>
<dbReference type="Gene3D" id="3.40.50.300">
    <property type="entry name" value="P-loop containing nucleotide triphosphate hydrolases"/>
    <property type="match status" value="1"/>
</dbReference>
<feature type="binding site" evidence="6">
    <location>
        <begin position="12"/>
        <end position="17"/>
    </location>
    <ligand>
        <name>ATP</name>
        <dbReference type="ChEBI" id="CHEBI:30616"/>
    </ligand>
</feature>